<name>A0A5C6LMJ9_9BACT</name>
<keyword evidence="2" id="KW-0812">Transmembrane</keyword>
<dbReference type="Proteomes" id="UP000318815">
    <property type="component" value="Unassembled WGS sequence"/>
</dbReference>
<reference evidence="3 4" key="1">
    <citation type="submission" date="2019-08" db="EMBL/GenBank/DDBJ databases">
        <title>Whole genome sequencing of chitin degrading bacteria Chitinophaga pinensis YS16.</title>
        <authorList>
            <person name="Singh R.P."/>
            <person name="Manchanda G."/>
            <person name="Maurya I.K."/>
            <person name="Joshi N.K."/>
            <person name="Srivastava A.K."/>
        </authorList>
    </citation>
    <scope>NUCLEOTIDE SEQUENCE [LARGE SCALE GENOMIC DNA]</scope>
    <source>
        <strain evidence="3 4">YS-16</strain>
    </source>
</reference>
<evidence type="ECO:0000256" key="1">
    <source>
        <dbReference type="SAM" id="MobiDB-lite"/>
    </source>
</evidence>
<keyword evidence="2" id="KW-1133">Transmembrane helix</keyword>
<evidence type="ECO:0000256" key="2">
    <source>
        <dbReference type="SAM" id="Phobius"/>
    </source>
</evidence>
<dbReference type="OrthoDB" id="676979at2"/>
<feature type="transmembrane region" description="Helical" evidence="2">
    <location>
        <begin position="12"/>
        <end position="37"/>
    </location>
</feature>
<feature type="region of interest" description="Disordered" evidence="1">
    <location>
        <begin position="42"/>
        <end position="83"/>
    </location>
</feature>
<evidence type="ECO:0000313" key="4">
    <source>
        <dbReference type="Proteomes" id="UP000318815"/>
    </source>
</evidence>
<dbReference type="RefSeq" id="WP_146307867.1">
    <property type="nucleotide sequence ID" value="NZ_VOHS01000050.1"/>
</dbReference>
<evidence type="ECO:0000313" key="3">
    <source>
        <dbReference type="EMBL" id="TWV93999.1"/>
    </source>
</evidence>
<gene>
    <name evidence="3" type="ORF">FEF09_26300</name>
</gene>
<keyword evidence="4" id="KW-1185">Reference proteome</keyword>
<protein>
    <submittedName>
        <fullName evidence="3">Uncharacterized protein</fullName>
    </submittedName>
</protein>
<dbReference type="AlphaFoldDB" id="A0A5C6LMJ9"/>
<comment type="caution">
    <text evidence="3">The sequence shown here is derived from an EMBL/GenBank/DDBJ whole genome shotgun (WGS) entry which is preliminary data.</text>
</comment>
<sequence>MRTQNKDLGNNAITLRLALCKIGITTCLAIILSIFLFSCGSSRESGNTTDTSSVIQSDTNSTIDTMNRATDTSSVRPDSMPIK</sequence>
<feature type="compositionally biased region" description="Polar residues" evidence="1">
    <location>
        <begin position="42"/>
        <end position="76"/>
    </location>
</feature>
<accession>A0A5C6LMJ9</accession>
<organism evidence="3 4">
    <name type="scientific">Chitinophaga pinensis</name>
    <dbReference type="NCBI Taxonomy" id="79329"/>
    <lineage>
        <taxon>Bacteria</taxon>
        <taxon>Pseudomonadati</taxon>
        <taxon>Bacteroidota</taxon>
        <taxon>Chitinophagia</taxon>
        <taxon>Chitinophagales</taxon>
        <taxon>Chitinophagaceae</taxon>
        <taxon>Chitinophaga</taxon>
    </lineage>
</organism>
<keyword evidence="2" id="KW-0472">Membrane</keyword>
<dbReference type="EMBL" id="VOHS01000050">
    <property type="protein sequence ID" value="TWV93999.1"/>
    <property type="molecule type" value="Genomic_DNA"/>
</dbReference>
<proteinExistence type="predicted"/>